<gene>
    <name evidence="1" type="ORF">TIFTF001_053499</name>
</gene>
<sequence length="55" mass="5720">MIAGVRRGSTALTCSNPYRWLSTGPSSSQVVKHEGCAPVDVHCVPPALAQVISSP</sequence>
<accession>A0AA88EFC1</accession>
<reference evidence="1" key="1">
    <citation type="submission" date="2023-07" db="EMBL/GenBank/DDBJ databases">
        <title>draft genome sequence of fig (Ficus carica).</title>
        <authorList>
            <person name="Takahashi T."/>
            <person name="Nishimura K."/>
        </authorList>
    </citation>
    <scope>NUCLEOTIDE SEQUENCE</scope>
</reference>
<protein>
    <submittedName>
        <fullName evidence="1">Uncharacterized protein</fullName>
    </submittedName>
</protein>
<proteinExistence type="predicted"/>
<name>A0AA88EFC1_FICCA</name>
<feature type="non-terminal residue" evidence="1">
    <location>
        <position position="1"/>
    </location>
</feature>
<evidence type="ECO:0000313" key="2">
    <source>
        <dbReference type="Proteomes" id="UP001187192"/>
    </source>
</evidence>
<keyword evidence="2" id="KW-1185">Reference proteome</keyword>
<organism evidence="1 2">
    <name type="scientific">Ficus carica</name>
    <name type="common">Common fig</name>
    <dbReference type="NCBI Taxonomy" id="3494"/>
    <lineage>
        <taxon>Eukaryota</taxon>
        <taxon>Viridiplantae</taxon>
        <taxon>Streptophyta</taxon>
        <taxon>Embryophyta</taxon>
        <taxon>Tracheophyta</taxon>
        <taxon>Spermatophyta</taxon>
        <taxon>Magnoliopsida</taxon>
        <taxon>eudicotyledons</taxon>
        <taxon>Gunneridae</taxon>
        <taxon>Pentapetalae</taxon>
        <taxon>rosids</taxon>
        <taxon>fabids</taxon>
        <taxon>Rosales</taxon>
        <taxon>Moraceae</taxon>
        <taxon>Ficeae</taxon>
        <taxon>Ficus</taxon>
    </lineage>
</organism>
<dbReference type="Proteomes" id="UP001187192">
    <property type="component" value="Unassembled WGS sequence"/>
</dbReference>
<dbReference type="EMBL" id="BTGU01012806">
    <property type="protein sequence ID" value="GMN72040.1"/>
    <property type="molecule type" value="Genomic_DNA"/>
</dbReference>
<comment type="caution">
    <text evidence="1">The sequence shown here is derived from an EMBL/GenBank/DDBJ whole genome shotgun (WGS) entry which is preliminary data.</text>
</comment>
<evidence type="ECO:0000313" key="1">
    <source>
        <dbReference type="EMBL" id="GMN72040.1"/>
    </source>
</evidence>
<dbReference type="AlphaFoldDB" id="A0AA88EFC1"/>